<dbReference type="SUPFAM" id="SSF51197">
    <property type="entry name" value="Clavaminate synthase-like"/>
    <property type="match status" value="1"/>
</dbReference>
<comment type="pathway">
    <text evidence="1">Antibiotic biosynthesis.</text>
</comment>
<keyword evidence="6" id="KW-1185">Reference proteome</keyword>
<dbReference type="InterPro" id="IPR026992">
    <property type="entry name" value="DIOX_N"/>
</dbReference>
<dbReference type="Gene3D" id="2.60.120.330">
    <property type="entry name" value="B-lactam Antibiotic, Isopenicillin N Synthase, Chain"/>
    <property type="match status" value="1"/>
</dbReference>
<keyword evidence="3" id="KW-0560">Oxidoreductase</keyword>
<keyword evidence="2" id="KW-0045">Antibiotic biosynthesis</keyword>
<accession>A0ABS4TP02</accession>
<dbReference type="PRINTS" id="PR00682">
    <property type="entry name" value="IPNSYNTHASE"/>
</dbReference>
<name>A0ABS4TP02_9PSEU</name>
<evidence type="ECO:0000313" key="5">
    <source>
        <dbReference type="EMBL" id="MBP2326130.1"/>
    </source>
</evidence>
<organism evidence="5 6">
    <name type="scientific">Kibdelosporangium banguiense</name>
    <dbReference type="NCBI Taxonomy" id="1365924"/>
    <lineage>
        <taxon>Bacteria</taxon>
        <taxon>Bacillati</taxon>
        <taxon>Actinomycetota</taxon>
        <taxon>Actinomycetes</taxon>
        <taxon>Pseudonocardiales</taxon>
        <taxon>Pseudonocardiaceae</taxon>
        <taxon>Kibdelosporangium</taxon>
    </lineage>
</organism>
<dbReference type="InterPro" id="IPR005123">
    <property type="entry name" value="Oxoglu/Fe-dep_dioxygenase_dom"/>
</dbReference>
<evidence type="ECO:0000256" key="3">
    <source>
        <dbReference type="RuleBase" id="RU003682"/>
    </source>
</evidence>
<dbReference type="Proteomes" id="UP001519332">
    <property type="component" value="Unassembled WGS sequence"/>
</dbReference>
<evidence type="ECO:0000256" key="2">
    <source>
        <dbReference type="ARBA" id="ARBA00023194"/>
    </source>
</evidence>
<dbReference type="PROSITE" id="PS51471">
    <property type="entry name" value="FE2OG_OXY"/>
    <property type="match status" value="1"/>
</dbReference>
<dbReference type="RefSeq" id="WP_209643230.1">
    <property type="nucleotide sequence ID" value="NZ_JAGINW010000001.1"/>
</dbReference>
<gene>
    <name evidence="5" type="ORF">JOF56_006515</name>
</gene>
<reference evidence="5 6" key="1">
    <citation type="submission" date="2021-03" db="EMBL/GenBank/DDBJ databases">
        <title>Sequencing the genomes of 1000 actinobacteria strains.</title>
        <authorList>
            <person name="Klenk H.-P."/>
        </authorList>
    </citation>
    <scope>NUCLEOTIDE SEQUENCE [LARGE SCALE GENOMIC DNA]</scope>
    <source>
        <strain evidence="5 6">DSM 46670</strain>
    </source>
</reference>
<evidence type="ECO:0000259" key="4">
    <source>
        <dbReference type="PROSITE" id="PS51471"/>
    </source>
</evidence>
<protein>
    <submittedName>
        <fullName evidence="5">Isopenicillin N synthase-like dioxygenase</fullName>
    </submittedName>
</protein>
<dbReference type="EMBL" id="JAGINW010000001">
    <property type="protein sequence ID" value="MBP2326130.1"/>
    <property type="molecule type" value="Genomic_DNA"/>
</dbReference>
<feature type="domain" description="Fe2OG dioxygenase" evidence="4">
    <location>
        <begin position="160"/>
        <end position="260"/>
    </location>
</feature>
<dbReference type="InterPro" id="IPR050231">
    <property type="entry name" value="Iron_ascorbate_oxido_reductase"/>
</dbReference>
<keyword evidence="3" id="KW-0408">Iron</keyword>
<dbReference type="InterPro" id="IPR027443">
    <property type="entry name" value="IPNS-like_sf"/>
</dbReference>
<dbReference type="InterPro" id="IPR044861">
    <property type="entry name" value="IPNS-like_FE2OG_OXY"/>
</dbReference>
<evidence type="ECO:0000256" key="1">
    <source>
        <dbReference type="ARBA" id="ARBA00004792"/>
    </source>
</evidence>
<comment type="caution">
    <text evidence="5">The sequence shown here is derived from an EMBL/GenBank/DDBJ whole genome shotgun (WGS) entry which is preliminary data.</text>
</comment>
<dbReference type="PANTHER" id="PTHR47990">
    <property type="entry name" value="2-OXOGLUTARATE (2OG) AND FE(II)-DEPENDENT OXYGENASE SUPERFAMILY PROTEIN-RELATED"/>
    <property type="match status" value="1"/>
</dbReference>
<keyword evidence="3" id="KW-0479">Metal-binding</keyword>
<sequence length="316" mass="34608">MSIPVIDIGPLVTGGTGRAGVAAAIGEACRANGFFYVTGHGVDEDLQARLEQQSREFFAQDTGTKMKIRMALGGRAWRGYFPVGDELTSGEPDRKEGLYFGAELPPDDRPLHGPNLFPSDEFRRTVLGYMAAQTQVGHALMRGIALSLDLDESYFAERYTADPLILFRIFNYPPGGDEAWGVGEHTDYGLLTILKQDGNGGLQVKSNANWIDAPPIPGSFVCNIGDMLDRLTGGRYRSTPHRVIGTRATDRLSWPFFFDPGFDADVRAVGQRVLSGEPRWDGADVHEYEGTYGEYLVAKVSKVFPRLLGPAGLEKT</sequence>
<evidence type="ECO:0000313" key="6">
    <source>
        <dbReference type="Proteomes" id="UP001519332"/>
    </source>
</evidence>
<dbReference type="Pfam" id="PF14226">
    <property type="entry name" value="DIOX_N"/>
    <property type="match status" value="1"/>
</dbReference>
<comment type="similarity">
    <text evidence="3">Belongs to the iron/ascorbate-dependent oxidoreductase family.</text>
</comment>
<proteinExistence type="inferred from homology"/>
<dbReference type="Pfam" id="PF03171">
    <property type="entry name" value="2OG-FeII_Oxy"/>
    <property type="match status" value="1"/>
</dbReference>